<dbReference type="Proteomes" id="UP001365128">
    <property type="component" value="Unassembled WGS sequence"/>
</dbReference>
<feature type="signal peptide" evidence="1">
    <location>
        <begin position="1"/>
        <end position="30"/>
    </location>
</feature>
<accession>A0ABR1MKH7</accession>
<keyword evidence="3" id="KW-1185">Reference proteome</keyword>
<evidence type="ECO:0000313" key="3">
    <source>
        <dbReference type="Proteomes" id="UP001365128"/>
    </source>
</evidence>
<evidence type="ECO:0000256" key="1">
    <source>
        <dbReference type="SAM" id="SignalP"/>
    </source>
</evidence>
<feature type="chain" id="PRO_5045751430" description="Secreted protein" evidence="1">
    <location>
        <begin position="31"/>
        <end position="123"/>
    </location>
</feature>
<keyword evidence="1" id="KW-0732">Signal</keyword>
<dbReference type="EMBL" id="JBBPDW010000008">
    <property type="protein sequence ID" value="KAK7550200.1"/>
    <property type="molecule type" value="Genomic_DNA"/>
</dbReference>
<gene>
    <name evidence="2" type="ORF">IWX46DRAFT_446909</name>
</gene>
<evidence type="ECO:0008006" key="4">
    <source>
        <dbReference type="Google" id="ProtNLM"/>
    </source>
</evidence>
<comment type="caution">
    <text evidence="2">The sequence shown here is derived from an EMBL/GenBank/DDBJ whole genome shotgun (WGS) entry which is preliminary data.</text>
</comment>
<sequence>MEGPRWPCRRLVGMWLLELGVDSLARLGSARRMDGCRFGPHHVGLGLGQAYRADAVGATFPGRWNPVTSSWQRRVLKAIFHGNSPLSGRARLCVFSSLYCPASLEGEDEHNKDQNFRRARGRQ</sequence>
<reference evidence="2 3" key="1">
    <citation type="submission" date="2024-04" db="EMBL/GenBank/DDBJ databases">
        <title>Phyllosticta paracitricarpa is synonymous to the EU quarantine fungus P. citricarpa based on phylogenomic analyses.</title>
        <authorList>
            <consortium name="Lawrence Berkeley National Laboratory"/>
            <person name="Van Ingen-Buijs V.A."/>
            <person name="Van Westerhoven A.C."/>
            <person name="Haridas S."/>
            <person name="Skiadas P."/>
            <person name="Martin F."/>
            <person name="Groenewald J.Z."/>
            <person name="Crous P.W."/>
            <person name="Seidl M.F."/>
        </authorList>
    </citation>
    <scope>NUCLEOTIDE SEQUENCE [LARGE SCALE GENOMIC DNA]</scope>
    <source>
        <strain evidence="2 3">CBS 122670</strain>
    </source>
</reference>
<name>A0ABR1MKH7_9PEZI</name>
<protein>
    <recommendedName>
        <fullName evidence="4">Secreted protein</fullName>
    </recommendedName>
</protein>
<proteinExistence type="predicted"/>
<evidence type="ECO:0000313" key="2">
    <source>
        <dbReference type="EMBL" id="KAK7550200.1"/>
    </source>
</evidence>
<organism evidence="2 3">
    <name type="scientific">Phyllosticta citricarpa</name>
    <dbReference type="NCBI Taxonomy" id="55181"/>
    <lineage>
        <taxon>Eukaryota</taxon>
        <taxon>Fungi</taxon>
        <taxon>Dikarya</taxon>
        <taxon>Ascomycota</taxon>
        <taxon>Pezizomycotina</taxon>
        <taxon>Dothideomycetes</taxon>
        <taxon>Dothideomycetes incertae sedis</taxon>
        <taxon>Botryosphaeriales</taxon>
        <taxon>Phyllostictaceae</taxon>
        <taxon>Phyllosticta</taxon>
    </lineage>
</organism>